<dbReference type="WBParaSite" id="jg5465">
    <property type="protein sequence ID" value="jg5465"/>
    <property type="gene ID" value="jg5465"/>
</dbReference>
<evidence type="ECO:0000256" key="2">
    <source>
        <dbReference type="ARBA" id="ARBA00022490"/>
    </source>
</evidence>
<feature type="compositionally biased region" description="Polar residues" evidence="6">
    <location>
        <begin position="92"/>
        <end position="114"/>
    </location>
</feature>
<comment type="subcellular location">
    <subcellularLocation>
        <location evidence="1">Cytoplasm</location>
        <location evidence="1">Cytoskeleton</location>
    </subcellularLocation>
</comment>
<dbReference type="Pfam" id="PF03271">
    <property type="entry name" value="EB1"/>
    <property type="match status" value="1"/>
</dbReference>
<dbReference type="GO" id="GO:0005874">
    <property type="term" value="C:microtubule"/>
    <property type="evidence" value="ECO:0007669"/>
    <property type="project" value="UniProtKB-KW"/>
</dbReference>
<evidence type="ECO:0000256" key="5">
    <source>
        <dbReference type="PROSITE-ProRule" id="PRU00576"/>
    </source>
</evidence>
<dbReference type="GO" id="GO:0008017">
    <property type="term" value="F:microtubule binding"/>
    <property type="evidence" value="ECO:0007669"/>
    <property type="project" value="InterPro"/>
</dbReference>
<keyword evidence="3 5" id="KW-0493">Microtubule</keyword>
<evidence type="ECO:0000256" key="4">
    <source>
        <dbReference type="ARBA" id="ARBA00023212"/>
    </source>
</evidence>
<accession>A0A915EF97</accession>
<dbReference type="PROSITE" id="PS51230">
    <property type="entry name" value="EB1_C"/>
    <property type="match status" value="1"/>
</dbReference>
<dbReference type="Gene3D" id="1.20.5.1430">
    <property type="match status" value="1"/>
</dbReference>
<evidence type="ECO:0000313" key="9">
    <source>
        <dbReference type="WBParaSite" id="jg5465"/>
    </source>
</evidence>
<evidence type="ECO:0000256" key="3">
    <source>
        <dbReference type="ARBA" id="ARBA00022701"/>
    </source>
</evidence>
<evidence type="ECO:0000256" key="1">
    <source>
        <dbReference type="ARBA" id="ARBA00004245"/>
    </source>
</evidence>
<dbReference type="PANTHER" id="PTHR10623">
    <property type="entry name" value="MICROTUBULE-ASSOCIATED PROTEIN RP/EB FAMILY MEMBER"/>
    <property type="match status" value="1"/>
</dbReference>
<reference evidence="9" key="1">
    <citation type="submission" date="2022-11" db="UniProtKB">
        <authorList>
            <consortium name="WormBaseParasite"/>
        </authorList>
    </citation>
    <scope>IDENTIFICATION</scope>
</reference>
<organism evidence="8 9">
    <name type="scientific">Ditylenchus dipsaci</name>
    <dbReference type="NCBI Taxonomy" id="166011"/>
    <lineage>
        <taxon>Eukaryota</taxon>
        <taxon>Metazoa</taxon>
        <taxon>Ecdysozoa</taxon>
        <taxon>Nematoda</taxon>
        <taxon>Chromadorea</taxon>
        <taxon>Rhabditida</taxon>
        <taxon>Tylenchina</taxon>
        <taxon>Tylenchomorpha</taxon>
        <taxon>Sphaerularioidea</taxon>
        <taxon>Anguinidae</taxon>
        <taxon>Anguininae</taxon>
        <taxon>Ditylenchus</taxon>
    </lineage>
</organism>
<dbReference type="SUPFAM" id="SSF140612">
    <property type="entry name" value="EB1 dimerisation domain-like"/>
    <property type="match status" value="1"/>
</dbReference>
<evidence type="ECO:0000256" key="6">
    <source>
        <dbReference type="SAM" id="MobiDB-lite"/>
    </source>
</evidence>
<keyword evidence="2" id="KW-0963">Cytoplasm</keyword>
<proteinExistence type="predicted"/>
<keyword evidence="4" id="KW-0206">Cytoskeleton</keyword>
<dbReference type="AlphaFoldDB" id="A0A915EF97"/>
<feature type="region of interest" description="Disordered" evidence="6">
    <location>
        <begin position="228"/>
        <end position="249"/>
    </location>
</feature>
<protein>
    <submittedName>
        <fullName evidence="9">EB1 C-terminal domain-containing protein</fullName>
    </submittedName>
</protein>
<dbReference type="FunFam" id="1.20.5.1430:FF:000001">
    <property type="entry name" value="microtubule-associated protein RP/EB family member 1"/>
    <property type="match status" value="1"/>
</dbReference>
<dbReference type="InterPro" id="IPR036133">
    <property type="entry name" value="EB1_C_sf"/>
</dbReference>
<feature type="region of interest" description="Disordered" evidence="6">
    <location>
        <begin position="84"/>
        <end position="156"/>
    </location>
</feature>
<dbReference type="InterPro" id="IPR004953">
    <property type="entry name" value="EB1_C"/>
</dbReference>
<feature type="compositionally biased region" description="Acidic residues" evidence="6">
    <location>
        <begin position="228"/>
        <end position="237"/>
    </location>
</feature>
<dbReference type="InterPro" id="IPR027328">
    <property type="entry name" value="MAPRE"/>
</dbReference>
<name>A0A915EF97_9BILA</name>
<sequence length="249" mass="27480">MPEEWISMPDTKTVVNYARRASKGTWKARKYARRVGRRTRRVSMVIWKVDSSEWRVSRRTWRVDSSTRGVGSGVWRRSMATWVPGKPAASVPQRTSSTNSVNSSGKASAASTHRPQPASAKPAVVTSRPAPLKQSAPAGTRVAAAPAPAPPPANDSHLFEELKQLKAELEECRLQLGQSDELVAGLEKERDFYFTKLRKIEVICQDHEPAGVVEVPKLLEVLYETEDGFAPPEEVEEAGLNGDGNGEEY</sequence>
<feature type="domain" description="EB1 C-terminal" evidence="7">
    <location>
        <begin position="161"/>
        <end position="231"/>
    </location>
</feature>
<dbReference type="Proteomes" id="UP000887574">
    <property type="component" value="Unplaced"/>
</dbReference>
<evidence type="ECO:0000259" key="7">
    <source>
        <dbReference type="PROSITE" id="PS51230"/>
    </source>
</evidence>
<evidence type="ECO:0000313" key="8">
    <source>
        <dbReference type="Proteomes" id="UP000887574"/>
    </source>
</evidence>
<keyword evidence="8" id="KW-1185">Reference proteome</keyword>